<keyword evidence="1" id="KW-0175">Coiled coil</keyword>
<protein>
    <submittedName>
        <fullName evidence="3">Uncharacterized protein</fullName>
    </submittedName>
</protein>
<evidence type="ECO:0000256" key="1">
    <source>
        <dbReference type="SAM" id="Coils"/>
    </source>
</evidence>
<dbReference type="OrthoDB" id="99432at2759"/>
<accession>A0A8K1CLS8</accession>
<dbReference type="PANTHER" id="PTHR34409:SF1">
    <property type="entry name" value="MYB-LIKE DOMAIN-CONTAINING PROTEIN"/>
    <property type="match status" value="1"/>
</dbReference>
<keyword evidence="4" id="KW-1185">Reference proteome</keyword>
<dbReference type="Proteomes" id="UP000794436">
    <property type="component" value="Unassembled WGS sequence"/>
</dbReference>
<dbReference type="PANTHER" id="PTHR34409">
    <property type="entry name" value="SET DOMAIN-CONTAINING PROTEIN"/>
    <property type="match status" value="1"/>
</dbReference>
<evidence type="ECO:0000313" key="3">
    <source>
        <dbReference type="EMBL" id="TMW65857.1"/>
    </source>
</evidence>
<reference evidence="3" key="1">
    <citation type="submission" date="2019-03" db="EMBL/GenBank/DDBJ databases">
        <title>Long read genome sequence of the mycoparasitic Pythium oligandrum ATCC 38472 isolated from sugarbeet rhizosphere.</title>
        <authorList>
            <person name="Gaulin E."/>
        </authorList>
    </citation>
    <scope>NUCLEOTIDE SEQUENCE</scope>
    <source>
        <strain evidence="3">ATCC 38472_TT</strain>
    </source>
</reference>
<comment type="caution">
    <text evidence="3">The sequence shown here is derived from an EMBL/GenBank/DDBJ whole genome shotgun (WGS) entry which is preliminary data.</text>
</comment>
<feature type="region of interest" description="Disordered" evidence="2">
    <location>
        <begin position="69"/>
        <end position="117"/>
    </location>
</feature>
<proteinExistence type="predicted"/>
<feature type="compositionally biased region" description="Acidic residues" evidence="2">
    <location>
        <begin position="240"/>
        <end position="250"/>
    </location>
</feature>
<sequence length="359" mass="40502">MTVVDSIIVSVLYEDVTPERPYERCCIVCGWKTLQAPTSGFGNLLAHLESSHEGYLSVVDTCVMTGKKKATPDMFPKTTQLPDPTARENSDSVTATTEADNNNTTSQPDTSKQGRSHALREHNIRHIYTKEDIDGLLTCLEEVVPRSKEQWEQVLIRFHEQYADPNGRPQRNVGALQTKFYALLNQKKNELDANCPTPIRRARHIKRRIYGIPENSILPVQEPREKMTVPEIVEPRSQSSDEETIPDEEMTPYVVADPELNGKTEALTSPLQRKRPRLSKPSAETQQALVQRVAVLESDLSTLQKELLSLCEVVLNTTNSLEEVKVNNSRLREEIAMLTGRHDVVQADSSEDDERETTD</sequence>
<name>A0A8K1CLS8_PYTOL</name>
<dbReference type="EMBL" id="SPLM01000036">
    <property type="protein sequence ID" value="TMW65857.1"/>
    <property type="molecule type" value="Genomic_DNA"/>
</dbReference>
<dbReference type="AlphaFoldDB" id="A0A8K1CLS8"/>
<feature type="region of interest" description="Disordered" evidence="2">
    <location>
        <begin position="234"/>
        <end position="285"/>
    </location>
</feature>
<feature type="compositionally biased region" description="Low complexity" evidence="2">
    <location>
        <begin position="94"/>
        <end position="105"/>
    </location>
</feature>
<feature type="coiled-coil region" evidence="1">
    <location>
        <begin position="286"/>
        <end position="341"/>
    </location>
</feature>
<evidence type="ECO:0000256" key="2">
    <source>
        <dbReference type="SAM" id="MobiDB-lite"/>
    </source>
</evidence>
<organism evidence="3 4">
    <name type="scientific">Pythium oligandrum</name>
    <name type="common">Mycoparasitic fungus</name>
    <dbReference type="NCBI Taxonomy" id="41045"/>
    <lineage>
        <taxon>Eukaryota</taxon>
        <taxon>Sar</taxon>
        <taxon>Stramenopiles</taxon>
        <taxon>Oomycota</taxon>
        <taxon>Peronosporomycetes</taxon>
        <taxon>Pythiales</taxon>
        <taxon>Pythiaceae</taxon>
        <taxon>Pythium</taxon>
    </lineage>
</organism>
<gene>
    <name evidence="3" type="ORF">Poli38472_003622</name>
</gene>
<evidence type="ECO:0000313" key="4">
    <source>
        <dbReference type="Proteomes" id="UP000794436"/>
    </source>
</evidence>